<dbReference type="AlphaFoldDB" id="A0A841KXH7"/>
<reference evidence="2 3" key="1">
    <citation type="submission" date="2020-08" db="EMBL/GenBank/DDBJ databases">
        <title>Genomic Encyclopedia of Type Strains, Phase IV (KMG-IV): sequencing the most valuable type-strain genomes for metagenomic binning, comparative biology and taxonomic classification.</title>
        <authorList>
            <person name="Goeker M."/>
        </authorList>
    </citation>
    <scope>NUCLEOTIDE SEQUENCE [LARGE SCALE GENOMIC DNA]</scope>
    <source>
        <strain evidence="2 3">DSM 103526</strain>
    </source>
</reference>
<protein>
    <submittedName>
        <fullName evidence="2">Uncharacterized protein</fullName>
    </submittedName>
</protein>
<organism evidence="2 3">
    <name type="scientific">Anaerosolibacter carboniphilus</name>
    <dbReference type="NCBI Taxonomy" id="1417629"/>
    <lineage>
        <taxon>Bacteria</taxon>
        <taxon>Bacillati</taxon>
        <taxon>Bacillota</taxon>
        <taxon>Clostridia</taxon>
        <taxon>Peptostreptococcales</taxon>
        <taxon>Thermotaleaceae</taxon>
        <taxon>Anaerosolibacter</taxon>
    </lineage>
</organism>
<comment type="caution">
    <text evidence="2">The sequence shown here is derived from an EMBL/GenBank/DDBJ whole genome shotgun (WGS) entry which is preliminary data.</text>
</comment>
<gene>
    <name evidence="2" type="ORF">HNQ80_004498</name>
</gene>
<evidence type="ECO:0000256" key="1">
    <source>
        <dbReference type="SAM" id="Phobius"/>
    </source>
</evidence>
<dbReference type="Proteomes" id="UP000579281">
    <property type="component" value="Unassembled WGS sequence"/>
</dbReference>
<dbReference type="EMBL" id="JACHEN010000036">
    <property type="protein sequence ID" value="MBB6218334.1"/>
    <property type="molecule type" value="Genomic_DNA"/>
</dbReference>
<feature type="transmembrane region" description="Helical" evidence="1">
    <location>
        <begin position="71"/>
        <end position="90"/>
    </location>
</feature>
<evidence type="ECO:0000313" key="3">
    <source>
        <dbReference type="Proteomes" id="UP000579281"/>
    </source>
</evidence>
<feature type="transmembrane region" description="Helical" evidence="1">
    <location>
        <begin position="5"/>
        <end position="23"/>
    </location>
</feature>
<feature type="transmembrane region" description="Helical" evidence="1">
    <location>
        <begin position="96"/>
        <end position="114"/>
    </location>
</feature>
<keyword evidence="1" id="KW-0472">Membrane</keyword>
<feature type="transmembrane region" description="Helical" evidence="1">
    <location>
        <begin position="126"/>
        <end position="147"/>
    </location>
</feature>
<feature type="transmembrane region" description="Helical" evidence="1">
    <location>
        <begin position="29"/>
        <end position="50"/>
    </location>
</feature>
<proteinExistence type="predicted"/>
<feature type="transmembrane region" description="Helical" evidence="1">
    <location>
        <begin position="225"/>
        <end position="244"/>
    </location>
</feature>
<accession>A0A841KXH7</accession>
<feature type="transmembrane region" description="Helical" evidence="1">
    <location>
        <begin position="159"/>
        <end position="180"/>
    </location>
</feature>
<name>A0A841KXH7_9FIRM</name>
<feature type="transmembrane region" description="Helical" evidence="1">
    <location>
        <begin position="256"/>
        <end position="275"/>
    </location>
</feature>
<keyword evidence="3" id="KW-1185">Reference proteome</keyword>
<evidence type="ECO:0000313" key="2">
    <source>
        <dbReference type="EMBL" id="MBB6218334.1"/>
    </source>
</evidence>
<sequence length="285" mass="33542">MLYIIMLVAISVWMILLILTKKLSWHSIVAGYAIGVFFADIFEVSLNLLLNLYKFPTHLSTNPIYENEIGIIFADTLILPFTIIIFLHYTKKDHPWRATLPFAILFIILEYFFVKLGYIKYIHWSLAYSALLYIASIRFFAYLAPYIKDYNPPIPYPVLLLSFSHTIIMWVGATFALPIFKMYQFRPNVFKDIMADCRFTDLLSGDVLAVICAILVPKIPNRLKLLFFTITAFIGVAFALYAYYGGWLIYHRWNHLLMMLRYFVPIYLIMLYDRWESAYRIHKLT</sequence>
<dbReference type="RefSeq" id="WP_184312821.1">
    <property type="nucleotide sequence ID" value="NZ_JACHEN010000036.1"/>
</dbReference>
<keyword evidence="1" id="KW-1133">Transmembrane helix</keyword>
<keyword evidence="1" id="KW-0812">Transmembrane</keyword>